<dbReference type="InterPro" id="IPR020845">
    <property type="entry name" value="AMP-binding_CS"/>
</dbReference>
<name>A0A2A2JDZ9_9BILA</name>
<evidence type="ECO:0000256" key="14">
    <source>
        <dbReference type="ARBA" id="ARBA00023170"/>
    </source>
</evidence>
<evidence type="ECO:0000256" key="13">
    <source>
        <dbReference type="ARBA" id="ARBA00023157"/>
    </source>
</evidence>
<comment type="subcellular location">
    <subcellularLocation>
        <location evidence="1">Peroxisome</location>
    </subcellularLocation>
    <subcellularLocation>
        <location evidence="19">Postsynaptic cell membrane</location>
        <topology evidence="19">Multi-pass membrane protein</topology>
    </subcellularLocation>
</comment>
<evidence type="ECO:0000256" key="17">
    <source>
        <dbReference type="ARBA" id="ARBA00023286"/>
    </source>
</evidence>
<dbReference type="InterPro" id="IPR006202">
    <property type="entry name" value="Neur_chan_lig-bd"/>
</dbReference>
<keyword evidence="13" id="KW-1015">Disulfide bond</keyword>
<accession>A0A2A2JDZ9</accession>
<dbReference type="InterPro" id="IPR045851">
    <property type="entry name" value="AMP-bd_C_sf"/>
</dbReference>
<dbReference type="FunFam" id="2.70.170.10:FF:000016">
    <property type="entry name" value="Nicotinic acetylcholine receptor subunit"/>
    <property type="match status" value="1"/>
</dbReference>
<dbReference type="PANTHER" id="PTHR24096:SF422">
    <property type="entry name" value="BCDNA.GH02901"/>
    <property type="match status" value="1"/>
</dbReference>
<dbReference type="InterPro" id="IPR025110">
    <property type="entry name" value="AMP-bd_C"/>
</dbReference>
<dbReference type="Gene3D" id="2.70.170.10">
    <property type="entry name" value="Neurotransmitter-gated ion-channel ligand-binding domain"/>
    <property type="match status" value="1"/>
</dbReference>
<evidence type="ECO:0000256" key="16">
    <source>
        <dbReference type="ARBA" id="ARBA00023257"/>
    </source>
</evidence>
<dbReference type="AlphaFoldDB" id="A0A2A2JDZ9"/>
<keyword evidence="9" id="KW-0770">Synapse</keyword>
<dbReference type="InterPro" id="IPR000873">
    <property type="entry name" value="AMP-dep_synth/lig_dom"/>
</dbReference>
<evidence type="ECO:0000259" key="24">
    <source>
        <dbReference type="Pfam" id="PF13193"/>
    </source>
</evidence>
<dbReference type="Gene3D" id="3.40.50.12780">
    <property type="entry name" value="N-terminal domain of ligase-like"/>
    <property type="match status" value="1"/>
</dbReference>
<dbReference type="FunFam" id="1.20.58.390:FF:000038">
    <property type="entry name" value="Acetylcholine receptor subunit beta-like 1"/>
    <property type="match status" value="1"/>
</dbReference>
<comment type="similarity">
    <text evidence="3">Belongs to the ligand-gated ion channel (TC 1.A.9) family. Acetylcholine receptor (TC 1.A.9.1) subfamily.</text>
</comment>
<evidence type="ECO:0000256" key="9">
    <source>
        <dbReference type="ARBA" id="ARBA00023018"/>
    </source>
</evidence>
<dbReference type="PANTHER" id="PTHR24096">
    <property type="entry name" value="LONG-CHAIN-FATTY-ACID--COA LIGASE"/>
    <property type="match status" value="1"/>
</dbReference>
<evidence type="ECO:0000256" key="15">
    <source>
        <dbReference type="ARBA" id="ARBA00023180"/>
    </source>
</evidence>
<evidence type="ECO:0000256" key="12">
    <source>
        <dbReference type="ARBA" id="ARBA00023140"/>
    </source>
</evidence>
<feature type="domain" description="Neurotransmitter-gated ion-channel ligand-binding" evidence="22">
    <location>
        <begin position="52"/>
        <end position="251"/>
    </location>
</feature>
<dbReference type="InterPro" id="IPR038050">
    <property type="entry name" value="Neuro_actylchol_rec"/>
</dbReference>
<sequence length="1063" mass="119500">MTKIVYFSATAENAIRNSVARRLNRRSAAMKNARETATAPSADAPTSCSEDEEKLMIDLSKGYNYLILPVQNLSTLPMTVKITIQLVLLINVDEKNQVMQTNVWLTIKWFDFQMKWNPVNYGDIKQIRISPDKVWLPDIVLFNNADGNYEVSFMCNVVVEHTGQMLWVPPAIYKSSCIIDVEYFPFDEQICDLVFGSWTYNADEIKLEFVETEMIDVSEYQASSIWDLIDAPASLVNLRSQAVFHVRIRRKTLFYTVVLIIPTVVMAFLSVAVFFLPTDSTEKMTLTISVLLSIVVFLLLVSKILPPTSSTIPLMAKYLLLTFVLNVITILVTVIIINVYFRSPKTHRMPNWVRRIFINFMPRILCMQRPRSTMRQNLQETRKRVGAHLPGVGRFALETGPHHPHCPSAAEKKSDRKGSTMMNDPLTAAFYPLSPEALKAVDAVEYITDHLKKEEEHKMFRDDWKYVAMIIDRLLLYIFSGITIGGTCGILFSAPTVFESIDQMTIIEQLKLLYKREMAINSPYPSVEICQAPTHELLDGYILQWIKRNPNTDAFINAEDPSQRISYKQLYDFSFSLATLLTKRGFGHLDVASVVLPNSIEYGTFYLAVSRLGAIFSGVSASFTADEIGRQFVDNQCKVVMTDTECIERVIQAASKCPHIKTIICVSRDGAPIPKECIDWNEAVKTKAEPLPKYKFSPDDIALLPYSSGTTGPPKGVMLTHKSFTTMMNGMLLYGNNHFKPHLINKTWDGTHDYFILPFYHLYGFGMLIQAIMKGLPCVIVPKFNPMQFLADIQTYKLQILFIVPPIVLLLTKIPPSAIANLSSIRIVISSAAPIGIDLAKDFLAKYPNAWLGQGFGLTETGMATTLPELDIREQCIDVGMPFSNVTIKLVDTDTGKEVGRGQRGEVWVSSPCLMKGYLNRPQATREMIDEQGWLHTGDVAYLDENGRIFIVDRIKELIKVKGLQVAPAELEDILLTHPQIGDAAVIGIADDAKGEIPKAYIVKRDENLTAEIVMKYVAGKVAKYKQLAGGIEFVNAIPKSPSGKILRRILREAAKSANKQKL</sequence>
<keyword evidence="8 20" id="KW-1133">Transmembrane helix</keyword>
<keyword evidence="18 20" id="KW-0407">Ion channel</keyword>
<evidence type="ECO:0000256" key="4">
    <source>
        <dbReference type="ARBA" id="ARBA00022448"/>
    </source>
</evidence>
<organism evidence="25 26">
    <name type="scientific">Diploscapter pachys</name>
    <dbReference type="NCBI Taxonomy" id="2018661"/>
    <lineage>
        <taxon>Eukaryota</taxon>
        <taxon>Metazoa</taxon>
        <taxon>Ecdysozoa</taxon>
        <taxon>Nematoda</taxon>
        <taxon>Chromadorea</taxon>
        <taxon>Rhabditida</taxon>
        <taxon>Rhabditina</taxon>
        <taxon>Rhabditomorpha</taxon>
        <taxon>Rhabditoidea</taxon>
        <taxon>Rhabditidae</taxon>
        <taxon>Diploscapter</taxon>
    </lineage>
</organism>
<evidence type="ECO:0000256" key="8">
    <source>
        <dbReference type="ARBA" id="ARBA00022989"/>
    </source>
</evidence>
<evidence type="ECO:0000256" key="1">
    <source>
        <dbReference type="ARBA" id="ARBA00004275"/>
    </source>
</evidence>
<feature type="transmembrane region" description="Helical" evidence="20">
    <location>
        <begin position="474"/>
        <end position="494"/>
    </location>
</feature>
<evidence type="ECO:0000256" key="18">
    <source>
        <dbReference type="ARBA" id="ARBA00023303"/>
    </source>
</evidence>
<dbReference type="InterPro" id="IPR006029">
    <property type="entry name" value="Neurotrans-gated_channel_TM"/>
</dbReference>
<dbReference type="NCBIfam" id="TIGR00860">
    <property type="entry name" value="LIC"/>
    <property type="match status" value="1"/>
</dbReference>
<comment type="similarity">
    <text evidence="2">Belongs to the ATP-dependent AMP-binding enzyme family.</text>
</comment>
<keyword evidence="10 20" id="KW-0406">Ion transport</keyword>
<dbReference type="Gene3D" id="1.20.58.390">
    <property type="entry name" value="Neurotransmitter-gated ion-channel transmembrane domain"/>
    <property type="match status" value="2"/>
</dbReference>
<keyword evidence="7" id="KW-0732">Signal</keyword>
<keyword evidence="11 20" id="KW-0472">Membrane</keyword>
<feature type="domain" description="AMP-binding enzyme C-terminal" evidence="24">
    <location>
        <begin position="970"/>
        <end position="1045"/>
    </location>
</feature>
<dbReference type="InterPro" id="IPR036734">
    <property type="entry name" value="Neur_chan_lig-bd_sf"/>
</dbReference>
<dbReference type="PROSITE" id="PS00236">
    <property type="entry name" value="NEUROTR_ION_CHANNEL"/>
    <property type="match status" value="1"/>
</dbReference>
<evidence type="ECO:0000256" key="7">
    <source>
        <dbReference type="ARBA" id="ARBA00022729"/>
    </source>
</evidence>
<gene>
    <name evidence="25" type="ORF">WR25_19795</name>
</gene>
<dbReference type="Pfam" id="PF02931">
    <property type="entry name" value="Neur_chan_LBD"/>
    <property type="match status" value="1"/>
</dbReference>
<dbReference type="Gene3D" id="3.30.300.30">
    <property type="match status" value="1"/>
</dbReference>
<keyword evidence="16" id="KW-0628">Postsynaptic cell membrane</keyword>
<evidence type="ECO:0000256" key="10">
    <source>
        <dbReference type="ARBA" id="ARBA00023065"/>
    </source>
</evidence>
<evidence type="ECO:0000256" key="2">
    <source>
        <dbReference type="ARBA" id="ARBA00006432"/>
    </source>
</evidence>
<protein>
    <submittedName>
        <fullName evidence="25">Uncharacterized protein</fullName>
    </submittedName>
</protein>
<dbReference type="GO" id="GO:0045211">
    <property type="term" value="C:postsynaptic membrane"/>
    <property type="evidence" value="ECO:0007669"/>
    <property type="project" value="UniProtKB-SubCell"/>
</dbReference>
<dbReference type="InterPro" id="IPR002394">
    <property type="entry name" value="Nicotinic_acetylcholine_rcpt"/>
</dbReference>
<dbReference type="Pfam" id="PF00501">
    <property type="entry name" value="AMP-binding"/>
    <property type="match status" value="1"/>
</dbReference>
<evidence type="ECO:0000256" key="5">
    <source>
        <dbReference type="ARBA" id="ARBA00022475"/>
    </source>
</evidence>
<proteinExistence type="inferred from homology"/>
<keyword evidence="26" id="KW-1185">Reference proteome</keyword>
<evidence type="ECO:0000313" key="25">
    <source>
        <dbReference type="EMBL" id="PAV59885.1"/>
    </source>
</evidence>
<feature type="transmembrane region" description="Helical" evidence="20">
    <location>
        <begin position="253"/>
        <end position="276"/>
    </location>
</feature>
<evidence type="ECO:0000313" key="26">
    <source>
        <dbReference type="Proteomes" id="UP000218231"/>
    </source>
</evidence>
<dbReference type="PROSITE" id="PS00455">
    <property type="entry name" value="AMP_BINDING"/>
    <property type="match status" value="1"/>
</dbReference>
<feature type="transmembrane region" description="Helical" evidence="20">
    <location>
        <begin position="318"/>
        <end position="341"/>
    </location>
</feature>
<dbReference type="SUPFAM" id="SSF90112">
    <property type="entry name" value="Neurotransmitter-gated ion-channel transmembrane pore"/>
    <property type="match status" value="1"/>
</dbReference>
<evidence type="ECO:0000256" key="6">
    <source>
        <dbReference type="ARBA" id="ARBA00022692"/>
    </source>
</evidence>
<dbReference type="SUPFAM" id="SSF63712">
    <property type="entry name" value="Nicotinic receptor ligand binding domain-like"/>
    <property type="match status" value="1"/>
</dbReference>
<dbReference type="GO" id="GO:0016405">
    <property type="term" value="F:CoA-ligase activity"/>
    <property type="evidence" value="ECO:0007669"/>
    <property type="project" value="TreeGrafter"/>
</dbReference>
<dbReference type="GO" id="GO:0005777">
    <property type="term" value="C:peroxisome"/>
    <property type="evidence" value="ECO:0007669"/>
    <property type="project" value="UniProtKB-SubCell"/>
</dbReference>
<feature type="transmembrane region" description="Helical" evidence="20">
    <location>
        <begin position="288"/>
        <end position="306"/>
    </location>
</feature>
<keyword evidence="15" id="KW-0325">Glycoprotein</keyword>
<comment type="caution">
    <text evidence="25">The sequence shown here is derived from an EMBL/GenBank/DDBJ whole genome shotgun (WGS) entry which is preliminary data.</text>
</comment>
<dbReference type="Pfam" id="PF02932">
    <property type="entry name" value="Neur_chan_memb"/>
    <property type="match status" value="1"/>
</dbReference>
<evidence type="ECO:0000259" key="22">
    <source>
        <dbReference type="Pfam" id="PF02931"/>
    </source>
</evidence>
<dbReference type="FunFam" id="3.30.300.30:FF:000007">
    <property type="entry name" value="4-coumarate--CoA ligase 2"/>
    <property type="match status" value="1"/>
</dbReference>
<evidence type="ECO:0000259" key="23">
    <source>
        <dbReference type="Pfam" id="PF02932"/>
    </source>
</evidence>
<dbReference type="CDD" id="cd19032">
    <property type="entry name" value="LGIC_ECD_nAChR_proto_beta-like"/>
    <property type="match status" value="1"/>
</dbReference>
<dbReference type="EMBL" id="LIAE01010494">
    <property type="protein sequence ID" value="PAV59885.1"/>
    <property type="molecule type" value="Genomic_DNA"/>
</dbReference>
<evidence type="ECO:0000256" key="19">
    <source>
        <dbReference type="ARBA" id="ARBA00034104"/>
    </source>
</evidence>
<dbReference type="PRINTS" id="PR00252">
    <property type="entry name" value="NRIONCHANNEL"/>
</dbReference>
<feature type="domain" description="Neurotransmitter-gated ion-channel transmembrane" evidence="23">
    <location>
        <begin position="259"/>
        <end position="490"/>
    </location>
</feature>
<dbReference type="SUPFAM" id="SSF56801">
    <property type="entry name" value="Acetyl-CoA synthetase-like"/>
    <property type="match status" value="1"/>
</dbReference>
<dbReference type="InterPro" id="IPR036719">
    <property type="entry name" value="Neuro-gated_channel_TM_sf"/>
</dbReference>
<keyword evidence="17" id="KW-1071">Ligand-gated ion channel</keyword>
<feature type="domain" description="AMP-dependent synthetase/ligase" evidence="21">
    <location>
        <begin position="544"/>
        <end position="919"/>
    </location>
</feature>
<reference evidence="25 26" key="1">
    <citation type="journal article" date="2017" name="Curr. Biol.">
        <title>Genome architecture and evolution of a unichromosomal asexual nematode.</title>
        <authorList>
            <person name="Fradin H."/>
            <person name="Zegar C."/>
            <person name="Gutwein M."/>
            <person name="Lucas J."/>
            <person name="Kovtun M."/>
            <person name="Corcoran D."/>
            <person name="Baugh L.R."/>
            <person name="Kiontke K."/>
            <person name="Gunsalus K."/>
            <person name="Fitch D.H."/>
            <person name="Piano F."/>
        </authorList>
    </citation>
    <scope>NUCLEOTIDE SEQUENCE [LARGE SCALE GENOMIC DNA]</scope>
    <source>
        <strain evidence="25">PF1309</strain>
    </source>
</reference>
<evidence type="ECO:0000259" key="21">
    <source>
        <dbReference type="Pfam" id="PF00501"/>
    </source>
</evidence>
<dbReference type="FunFam" id="1.20.58.390:FF:000035">
    <property type="entry name" value="Acetylcholine receptor subunit beta-like 1"/>
    <property type="match status" value="1"/>
</dbReference>
<dbReference type="OrthoDB" id="5975154at2759"/>
<dbReference type="GO" id="GO:0022848">
    <property type="term" value="F:acetylcholine-gated monoatomic cation-selective channel activity"/>
    <property type="evidence" value="ECO:0007669"/>
    <property type="project" value="InterPro"/>
</dbReference>
<evidence type="ECO:0000256" key="20">
    <source>
        <dbReference type="RuleBase" id="RU000687"/>
    </source>
</evidence>
<keyword evidence="12" id="KW-0576">Peroxisome</keyword>
<dbReference type="STRING" id="2018661.A0A2A2JDZ9"/>
<evidence type="ECO:0000256" key="11">
    <source>
        <dbReference type="ARBA" id="ARBA00023136"/>
    </source>
</evidence>
<keyword evidence="14" id="KW-0675">Receptor</keyword>
<dbReference type="InterPro" id="IPR042099">
    <property type="entry name" value="ANL_N_sf"/>
</dbReference>
<dbReference type="PRINTS" id="PR00254">
    <property type="entry name" value="NICOTINICR"/>
</dbReference>
<keyword evidence="5" id="KW-1003">Cell membrane</keyword>
<dbReference type="CDD" id="cd19064">
    <property type="entry name" value="LGIC_TM_nAChR"/>
    <property type="match status" value="1"/>
</dbReference>
<dbReference type="InterPro" id="IPR006201">
    <property type="entry name" value="Neur_channel"/>
</dbReference>
<dbReference type="CDD" id="cd05911">
    <property type="entry name" value="Firefly_Luc_like"/>
    <property type="match status" value="1"/>
</dbReference>
<dbReference type="Pfam" id="PF13193">
    <property type="entry name" value="AMP-binding_C"/>
    <property type="match status" value="1"/>
</dbReference>
<dbReference type="Proteomes" id="UP000218231">
    <property type="component" value="Unassembled WGS sequence"/>
</dbReference>
<keyword evidence="6 20" id="KW-0812">Transmembrane</keyword>
<dbReference type="GO" id="GO:0004888">
    <property type="term" value="F:transmembrane signaling receptor activity"/>
    <property type="evidence" value="ECO:0007669"/>
    <property type="project" value="InterPro"/>
</dbReference>
<keyword evidence="4 20" id="KW-0813">Transport</keyword>
<dbReference type="InterPro" id="IPR018000">
    <property type="entry name" value="Neurotransmitter_ion_chnl_CS"/>
</dbReference>
<evidence type="ECO:0000256" key="3">
    <source>
        <dbReference type="ARBA" id="ARBA00009237"/>
    </source>
</evidence>